<dbReference type="HOGENOM" id="CLU_661669_0_0_0"/>
<accession>A0A0S6VQJ1</accession>
<name>A0A0S6VQJ1_9BACT</name>
<reference evidence="2" key="1">
    <citation type="journal article" date="2015" name="PeerJ">
        <title>First genomic representation of candidate bacterial phylum KSB3 points to enhanced environmental sensing as a trigger of wastewater bulking.</title>
        <authorList>
            <person name="Sekiguchi Y."/>
            <person name="Ohashi A."/>
            <person name="Parks D.H."/>
            <person name="Yamauchi T."/>
            <person name="Tyson G.W."/>
            <person name="Hugenholtz P."/>
        </authorList>
    </citation>
    <scope>NUCLEOTIDE SEQUENCE [LARGE SCALE GENOMIC DNA]</scope>
</reference>
<gene>
    <name evidence="2" type="ORF">U14_00552</name>
</gene>
<dbReference type="SUPFAM" id="SSF48452">
    <property type="entry name" value="TPR-like"/>
    <property type="match status" value="1"/>
</dbReference>
<dbReference type="EMBL" id="DF820455">
    <property type="protein sequence ID" value="GAK49330.1"/>
    <property type="molecule type" value="Genomic_DNA"/>
</dbReference>
<protein>
    <submittedName>
        <fullName evidence="2">TPR domain protein</fullName>
    </submittedName>
</protein>
<dbReference type="InterPro" id="IPR011990">
    <property type="entry name" value="TPR-like_helical_dom_sf"/>
</dbReference>
<dbReference type="Gene3D" id="1.25.40.10">
    <property type="entry name" value="Tetratricopeptide repeat domain"/>
    <property type="match status" value="1"/>
</dbReference>
<evidence type="ECO:0000313" key="3">
    <source>
        <dbReference type="Proteomes" id="UP000030700"/>
    </source>
</evidence>
<dbReference type="PROSITE" id="PS50005">
    <property type="entry name" value="TPR"/>
    <property type="match status" value="1"/>
</dbReference>
<feature type="repeat" description="TPR" evidence="1">
    <location>
        <begin position="93"/>
        <end position="126"/>
    </location>
</feature>
<dbReference type="AlphaFoldDB" id="A0A0S6VQJ1"/>
<keyword evidence="3" id="KW-1185">Reference proteome</keyword>
<evidence type="ECO:0000256" key="1">
    <source>
        <dbReference type="PROSITE-ProRule" id="PRU00339"/>
    </source>
</evidence>
<organism evidence="2">
    <name type="scientific">Candidatus Moduliflexus flocculans</name>
    <dbReference type="NCBI Taxonomy" id="1499966"/>
    <lineage>
        <taxon>Bacteria</taxon>
        <taxon>Candidatus Moduliflexota</taxon>
        <taxon>Candidatus Moduliflexia</taxon>
        <taxon>Candidatus Moduliflexales</taxon>
        <taxon>Candidatus Moduliflexaceae</taxon>
    </lineage>
</organism>
<keyword evidence="1" id="KW-0802">TPR repeat</keyword>
<dbReference type="InterPro" id="IPR019734">
    <property type="entry name" value="TPR_rpt"/>
</dbReference>
<evidence type="ECO:0000313" key="2">
    <source>
        <dbReference type="EMBL" id="GAK49330.1"/>
    </source>
</evidence>
<dbReference type="Proteomes" id="UP000030700">
    <property type="component" value="Unassembled WGS sequence"/>
</dbReference>
<proteinExistence type="predicted"/>
<dbReference type="STRING" id="1499966.U14_00552"/>
<sequence length="415" mass="49369">MTGKEFKVEKSKIEELRSFSHFDQARTLTIILIEKLFQERKFERIVELFHSDVCAPPETFYIFEVAYSLNELGFLDESERVYEHLLTYESDNSVILNNLSYIKRAKNQYQEAFELIRRAYDIVPNDEIISQNYRQISAIVQEHQQIKQTYWNALSYLDQEDDQAMAMLQTFLTNVTREEEYQHNRLPIPDWKFSVLMETDPQLALVLRDGWLQKGYLRDTKRRGSHLVPIYEINPFLGREMEQIEPKQLPPKWVTGLQVISIEQLEKYSYFSLLHRIRKIDKKYRDIAERDLNELFLNYLMKNEKSVIVLAGSLIEVILLHYCEKHDITTLYLPRKNDKTEKRDLYECDLAEILNYLKEKKMLGDVMVQVGNISRIYRNFIHPGKELREEELLNQSKSELCFISAIEIINKLLVS</sequence>